<evidence type="ECO:0000313" key="3">
    <source>
        <dbReference type="Proteomes" id="UP000223968"/>
    </source>
</evidence>
<dbReference type="Pfam" id="PF13374">
    <property type="entry name" value="TPR_10"/>
    <property type="match status" value="1"/>
</dbReference>
<evidence type="ECO:0000256" key="1">
    <source>
        <dbReference type="SAM" id="MobiDB-lite"/>
    </source>
</evidence>
<dbReference type="EMBL" id="PDNB01000041">
    <property type="protein sequence ID" value="PGH13827.1"/>
    <property type="molecule type" value="Genomic_DNA"/>
</dbReference>
<feature type="compositionally biased region" description="Low complexity" evidence="1">
    <location>
        <begin position="135"/>
        <end position="144"/>
    </location>
</feature>
<dbReference type="AlphaFoldDB" id="A0A2B7XZC9"/>
<sequence>MVLGNLAVGYCDLGDYEKARDIQEETLNASERILPPDDPETLLAKKNLADSYSGENLSDLVSMSNLANSYEDMGVTQTALDLRQRVAGARQRVHGWDQPETLKALSDVAVCYANANGHQRGGVHYQPANVGQVPSRNSNSGNSLGRKEETVQLREEMVETRNLTLGYQHPDTLTTMDHLVSR</sequence>
<comment type="caution">
    <text evidence="2">The sequence shown here is derived from an EMBL/GenBank/DDBJ whole genome shotgun (WGS) entry which is preliminary data.</text>
</comment>
<accession>A0A2B7XZC9</accession>
<dbReference type="SUPFAM" id="SSF48452">
    <property type="entry name" value="TPR-like"/>
    <property type="match status" value="1"/>
</dbReference>
<dbReference type="InterPro" id="IPR053137">
    <property type="entry name" value="NLR-like"/>
</dbReference>
<gene>
    <name evidence="2" type="ORF">AJ79_03395</name>
</gene>
<dbReference type="PANTHER" id="PTHR46082:SF11">
    <property type="entry name" value="AAA+ ATPASE DOMAIN-CONTAINING PROTEIN-RELATED"/>
    <property type="match status" value="1"/>
</dbReference>
<organism evidence="2 3">
    <name type="scientific">Helicocarpus griseus UAMH5409</name>
    <dbReference type="NCBI Taxonomy" id="1447875"/>
    <lineage>
        <taxon>Eukaryota</taxon>
        <taxon>Fungi</taxon>
        <taxon>Dikarya</taxon>
        <taxon>Ascomycota</taxon>
        <taxon>Pezizomycotina</taxon>
        <taxon>Eurotiomycetes</taxon>
        <taxon>Eurotiomycetidae</taxon>
        <taxon>Onygenales</taxon>
        <taxon>Ajellomycetaceae</taxon>
        <taxon>Helicocarpus</taxon>
    </lineage>
</organism>
<name>A0A2B7XZC9_9EURO</name>
<evidence type="ECO:0008006" key="4">
    <source>
        <dbReference type="Google" id="ProtNLM"/>
    </source>
</evidence>
<dbReference type="OrthoDB" id="5986190at2759"/>
<protein>
    <recommendedName>
        <fullName evidence="4">Kinesin light chain</fullName>
    </recommendedName>
</protein>
<dbReference type="Gene3D" id="1.25.40.10">
    <property type="entry name" value="Tetratricopeptide repeat domain"/>
    <property type="match status" value="2"/>
</dbReference>
<reference evidence="2 3" key="1">
    <citation type="submission" date="2017-10" db="EMBL/GenBank/DDBJ databases">
        <title>Comparative genomics in systemic dimorphic fungi from Ajellomycetaceae.</title>
        <authorList>
            <person name="Munoz J.F."/>
            <person name="Mcewen J.G."/>
            <person name="Clay O.K."/>
            <person name="Cuomo C.A."/>
        </authorList>
    </citation>
    <scope>NUCLEOTIDE SEQUENCE [LARGE SCALE GENOMIC DNA]</scope>
    <source>
        <strain evidence="2 3">UAMH5409</strain>
    </source>
</reference>
<dbReference type="Proteomes" id="UP000223968">
    <property type="component" value="Unassembled WGS sequence"/>
</dbReference>
<proteinExistence type="predicted"/>
<dbReference type="Pfam" id="PF13424">
    <property type="entry name" value="TPR_12"/>
    <property type="match status" value="1"/>
</dbReference>
<dbReference type="PANTHER" id="PTHR46082">
    <property type="entry name" value="ATP/GTP-BINDING PROTEIN-RELATED"/>
    <property type="match status" value="1"/>
</dbReference>
<dbReference type="InterPro" id="IPR011990">
    <property type="entry name" value="TPR-like_helical_dom_sf"/>
</dbReference>
<evidence type="ECO:0000313" key="2">
    <source>
        <dbReference type="EMBL" id="PGH13827.1"/>
    </source>
</evidence>
<dbReference type="STRING" id="1447875.A0A2B7XZC9"/>
<feature type="region of interest" description="Disordered" evidence="1">
    <location>
        <begin position="125"/>
        <end position="149"/>
    </location>
</feature>
<keyword evidence="3" id="KW-1185">Reference proteome</keyword>